<keyword evidence="2" id="KW-0732">Signal</keyword>
<dbReference type="HOGENOM" id="CLU_045683_0_1_4"/>
<feature type="signal peptide" evidence="2">
    <location>
        <begin position="1"/>
        <end position="28"/>
    </location>
</feature>
<dbReference type="SUPFAM" id="SSF53850">
    <property type="entry name" value="Periplasmic binding protein-like II"/>
    <property type="match status" value="1"/>
</dbReference>
<accession>A1WLY3</accession>
<dbReference type="Pfam" id="PF03401">
    <property type="entry name" value="TctC"/>
    <property type="match status" value="1"/>
</dbReference>
<dbReference type="eggNOG" id="COG3181">
    <property type="taxonomic scope" value="Bacteria"/>
</dbReference>
<dbReference type="InterPro" id="IPR042100">
    <property type="entry name" value="Bug_dom1"/>
</dbReference>
<dbReference type="GeneID" id="76461389"/>
<feature type="chain" id="PRO_5002640520" evidence="2">
    <location>
        <begin position="29"/>
        <end position="332"/>
    </location>
</feature>
<dbReference type="PIRSF" id="PIRSF017082">
    <property type="entry name" value="YflP"/>
    <property type="match status" value="1"/>
</dbReference>
<dbReference type="PANTHER" id="PTHR42928">
    <property type="entry name" value="TRICARBOXYLATE-BINDING PROTEIN"/>
    <property type="match status" value="1"/>
</dbReference>
<evidence type="ECO:0000313" key="4">
    <source>
        <dbReference type="Proteomes" id="UP000000374"/>
    </source>
</evidence>
<dbReference type="RefSeq" id="WP_011810636.1">
    <property type="nucleotide sequence ID" value="NC_008786.1"/>
</dbReference>
<proteinExistence type="inferred from homology"/>
<dbReference type="InterPro" id="IPR005064">
    <property type="entry name" value="BUG"/>
</dbReference>
<reference evidence="4" key="1">
    <citation type="submission" date="2006-12" db="EMBL/GenBank/DDBJ databases">
        <title>Complete sequence of chromosome 1 of Verminephrobacter eiseniae EF01-2.</title>
        <authorList>
            <person name="Copeland A."/>
            <person name="Lucas S."/>
            <person name="Lapidus A."/>
            <person name="Barry K."/>
            <person name="Detter J.C."/>
            <person name="Glavina del Rio T."/>
            <person name="Dalin E."/>
            <person name="Tice H."/>
            <person name="Pitluck S."/>
            <person name="Chertkov O."/>
            <person name="Brettin T."/>
            <person name="Bruce D."/>
            <person name="Han C."/>
            <person name="Tapia R."/>
            <person name="Gilna P."/>
            <person name="Schmutz J."/>
            <person name="Larimer F."/>
            <person name="Land M."/>
            <person name="Hauser L."/>
            <person name="Kyrpides N."/>
            <person name="Kim E."/>
            <person name="Stahl D."/>
            <person name="Richardson P."/>
        </authorList>
    </citation>
    <scope>NUCLEOTIDE SEQUENCE [LARGE SCALE GENOMIC DNA]</scope>
    <source>
        <strain evidence="4">EF01-2</strain>
    </source>
</reference>
<dbReference type="EMBL" id="CP000542">
    <property type="protein sequence ID" value="ABM58640.1"/>
    <property type="molecule type" value="Genomic_DNA"/>
</dbReference>
<dbReference type="STRING" id="391735.Veis_2904"/>
<comment type="similarity">
    <text evidence="1">Belongs to the UPF0065 (bug) family.</text>
</comment>
<sequence>MKKRNGAMRRRAWAAAALLATLAGASLAQEVWPAKPIKLIVPFPPGGGTDAMARLLADKLATQAGWTLVIDNRPGAGGNLGLDAVAKAVADGYTIGLGQTANLAINPALYPKMPFDPLQDFAPITSIASQPVVLLVNAVSVLKTLADVVHASRAKPESLRIGLAGNGTVGHLAGEMLKRRADFEMLNVPYKGAGPAMTDLLGNQVELNFANTAPAIAQLAGKRVRALAVSSAQRVHSVPELAAVPSVAEAGYPGFEAITWTGLVAPAGTPQAVVERINAEMQKVLKTPDVQHKLLSEGSTPMGGTPRQFADFIRAEHRKWGTLIRQAGIRLD</sequence>
<evidence type="ECO:0000256" key="2">
    <source>
        <dbReference type="SAM" id="SignalP"/>
    </source>
</evidence>
<dbReference type="PANTHER" id="PTHR42928:SF5">
    <property type="entry name" value="BLR1237 PROTEIN"/>
    <property type="match status" value="1"/>
</dbReference>
<dbReference type="KEGG" id="vei:Veis_2904"/>
<name>A1WLY3_VEREI</name>
<dbReference type="Gene3D" id="3.40.190.150">
    <property type="entry name" value="Bordetella uptake gene, domain 1"/>
    <property type="match status" value="1"/>
</dbReference>
<gene>
    <name evidence="3" type="ordered locus">Veis_2904</name>
</gene>
<evidence type="ECO:0000256" key="1">
    <source>
        <dbReference type="ARBA" id="ARBA00006987"/>
    </source>
</evidence>
<dbReference type="Proteomes" id="UP000000374">
    <property type="component" value="Chromosome"/>
</dbReference>
<organism evidence="3 4">
    <name type="scientific">Verminephrobacter eiseniae (strain EF01-2)</name>
    <dbReference type="NCBI Taxonomy" id="391735"/>
    <lineage>
        <taxon>Bacteria</taxon>
        <taxon>Pseudomonadati</taxon>
        <taxon>Pseudomonadota</taxon>
        <taxon>Betaproteobacteria</taxon>
        <taxon>Burkholderiales</taxon>
        <taxon>Comamonadaceae</taxon>
        <taxon>Verminephrobacter</taxon>
    </lineage>
</organism>
<dbReference type="CDD" id="cd13578">
    <property type="entry name" value="PBP2_Bug27"/>
    <property type="match status" value="1"/>
</dbReference>
<keyword evidence="4" id="KW-1185">Reference proteome</keyword>
<dbReference type="AlphaFoldDB" id="A1WLY3"/>
<protein>
    <submittedName>
        <fullName evidence="3">Uncharacterized protein UPF0065</fullName>
    </submittedName>
</protein>
<dbReference type="OrthoDB" id="8678477at2"/>
<evidence type="ECO:0000313" key="3">
    <source>
        <dbReference type="EMBL" id="ABM58640.1"/>
    </source>
</evidence>
<dbReference type="Gene3D" id="3.40.190.10">
    <property type="entry name" value="Periplasmic binding protein-like II"/>
    <property type="match status" value="1"/>
</dbReference>